<dbReference type="Proteomes" id="UP000053797">
    <property type="component" value="Unassembled WGS sequence"/>
</dbReference>
<dbReference type="Gene3D" id="1.25.40.290">
    <property type="entry name" value="ARM repeat domains"/>
    <property type="match status" value="1"/>
</dbReference>
<sequence length="348" mass="40035">MSLIKDVFSPSWLDRLGAAVDVSDFRRRVEQGDWEELAFKQRVRRVAETLETILPPFPDSVSELERLAPQFTGLPGIVFPEYVERTATLADWTLAIEILAKLTQHSTSEFAVRRFLLADQELYLEQAFKWTTSDDEHVRRLASEGTRPRLPWGQAIPRLIADPRPALPILDALLQDPSLYVRKSVANHLNDISKTHPEYLIERIERHLGTDPNTDWILRHASRTLLKRGNPEVLQLFGHVTQGEVEVTDLVVSPVTIGQELQFSFQVNSSVEQRLRLEYAIDYVKQRGTSRKVFQLREREVKGVLQVERRQSFRNMTTRVHYPGTHTLTILINGEVYATATFEVEEES</sequence>
<dbReference type="Pfam" id="PF08713">
    <property type="entry name" value="DNA_alkylation"/>
    <property type="match status" value="1"/>
</dbReference>
<dbReference type="PROSITE" id="PS50077">
    <property type="entry name" value="HEAT_REPEAT"/>
    <property type="match status" value="1"/>
</dbReference>
<accession>A0A0V8GEV9</accession>
<dbReference type="RefSeq" id="WP_058265509.1">
    <property type="nucleotide sequence ID" value="NZ_FMYN01000003.1"/>
</dbReference>
<organism evidence="1 2">
    <name type="scientific">Exiguobacterium indicum</name>
    <dbReference type="NCBI Taxonomy" id="296995"/>
    <lineage>
        <taxon>Bacteria</taxon>
        <taxon>Bacillati</taxon>
        <taxon>Bacillota</taxon>
        <taxon>Bacilli</taxon>
        <taxon>Bacillales</taxon>
        <taxon>Bacillales Family XII. Incertae Sedis</taxon>
        <taxon>Exiguobacterium</taxon>
    </lineage>
</organism>
<dbReference type="EMBL" id="LNQL01000003">
    <property type="protein sequence ID" value="KSU48812.1"/>
    <property type="molecule type" value="Genomic_DNA"/>
</dbReference>
<evidence type="ECO:0000313" key="1">
    <source>
        <dbReference type="EMBL" id="KSU48812.1"/>
    </source>
</evidence>
<protein>
    <submittedName>
        <fullName evidence="1">DNA alkylation repair protein</fullName>
    </submittedName>
</protein>
<name>A0A0V8GEV9_9BACL</name>
<reference evidence="1 2" key="1">
    <citation type="journal article" date="2015" name="Int. J. Syst. Evol. Microbiol.">
        <title>Exiguobacterium enclense sp. nov., isolated from sediment.</title>
        <authorList>
            <person name="Dastager S.G."/>
            <person name="Mawlankar R."/>
            <person name="Sonalkar V.V."/>
            <person name="Thorat M.N."/>
            <person name="Mual P."/>
            <person name="Verma A."/>
            <person name="Krishnamurthi S."/>
            <person name="Tang S.K."/>
            <person name="Li W.J."/>
        </authorList>
    </citation>
    <scope>NUCLEOTIDE SEQUENCE [LARGE SCALE GENOMIC DNA]</scope>
    <source>
        <strain evidence="1 2">NIO-1109</strain>
    </source>
</reference>
<dbReference type="InterPro" id="IPR021133">
    <property type="entry name" value="HEAT_type_2"/>
</dbReference>
<dbReference type="InterPro" id="IPR014825">
    <property type="entry name" value="DNA_alkylation"/>
</dbReference>
<gene>
    <name evidence="1" type="ORF">AS033_10815</name>
</gene>
<dbReference type="AlphaFoldDB" id="A0A0V8GEV9"/>
<evidence type="ECO:0000313" key="2">
    <source>
        <dbReference type="Proteomes" id="UP000053797"/>
    </source>
</evidence>
<dbReference type="SUPFAM" id="SSF48371">
    <property type="entry name" value="ARM repeat"/>
    <property type="match status" value="1"/>
</dbReference>
<dbReference type="InterPro" id="IPR016024">
    <property type="entry name" value="ARM-type_fold"/>
</dbReference>
<proteinExistence type="predicted"/>
<comment type="caution">
    <text evidence="1">The sequence shown here is derived from an EMBL/GenBank/DDBJ whole genome shotgun (WGS) entry which is preliminary data.</text>
</comment>
<dbReference type="OrthoDB" id="9797162at2"/>